<feature type="domain" description="HTH lysR-type" evidence="8">
    <location>
        <begin position="1"/>
        <end position="58"/>
    </location>
</feature>
<keyword evidence="4" id="KW-0804">Transcription</keyword>
<dbReference type="GO" id="GO:0005829">
    <property type="term" value="C:cytosol"/>
    <property type="evidence" value="ECO:0007669"/>
    <property type="project" value="TreeGrafter"/>
</dbReference>
<dbReference type="PRINTS" id="PR00039">
    <property type="entry name" value="HTHLYSR"/>
</dbReference>
<dbReference type="InterPro" id="IPR050950">
    <property type="entry name" value="HTH-type_LysR_regulators"/>
</dbReference>
<dbReference type="Proteomes" id="UP000316801">
    <property type="component" value="Unassembled WGS sequence"/>
</dbReference>
<dbReference type="RefSeq" id="WP_143127275.1">
    <property type="nucleotide sequence ID" value="NZ_VJMG01000072.1"/>
</dbReference>
<dbReference type="EMBL" id="VJMG01000072">
    <property type="protein sequence ID" value="TRL34897.1"/>
    <property type="molecule type" value="Genomic_DNA"/>
</dbReference>
<proteinExistence type="inferred from homology"/>
<keyword evidence="2" id="KW-0805">Transcription regulation</keyword>
<dbReference type="PANTHER" id="PTHR30419">
    <property type="entry name" value="HTH-TYPE TRANSCRIPTIONAL REGULATOR YBHD"/>
    <property type="match status" value="1"/>
</dbReference>
<accession>A0A549SZ71</accession>
<evidence type="ECO:0000256" key="7">
    <source>
        <dbReference type="ARBA" id="ARBA00083243"/>
    </source>
</evidence>
<comment type="similarity">
    <text evidence="1">Belongs to the LysR transcriptional regulatory family.</text>
</comment>
<dbReference type="PROSITE" id="PS50931">
    <property type="entry name" value="HTH_LYSR"/>
    <property type="match status" value="1"/>
</dbReference>
<evidence type="ECO:0000256" key="2">
    <source>
        <dbReference type="ARBA" id="ARBA00023015"/>
    </source>
</evidence>
<evidence type="ECO:0000256" key="5">
    <source>
        <dbReference type="ARBA" id="ARBA00054626"/>
    </source>
</evidence>
<comment type="caution">
    <text evidence="9">The sequence shown here is derived from an EMBL/GenBank/DDBJ whole genome shotgun (WGS) entry which is preliminary data.</text>
</comment>
<protein>
    <recommendedName>
        <fullName evidence="6">HTH-type transcriptional regulator TtuA</fullName>
    </recommendedName>
    <alternativeName>
        <fullName evidence="7">Tartrate utilization transcriptional regulator</fullName>
    </alternativeName>
</protein>
<dbReference type="GO" id="GO:0003700">
    <property type="term" value="F:DNA-binding transcription factor activity"/>
    <property type="evidence" value="ECO:0007669"/>
    <property type="project" value="InterPro"/>
</dbReference>
<dbReference type="InterPro" id="IPR000847">
    <property type="entry name" value="LysR_HTH_N"/>
</dbReference>
<evidence type="ECO:0000256" key="4">
    <source>
        <dbReference type="ARBA" id="ARBA00023163"/>
    </source>
</evidence>
<dbReference type="AlphaFoldDB" id="A0A549SZ71"/>
<evidence type="ECO:0000256" key="3">
    <source>
        <dbReference type="ARBA" id="ARBA00023125"/>
    </source>
</evidence>
<dbReference type="SUPFAM" id="SSF46785">
    <property type="entry name" value="Winged helix' DNA-binding domain"/>
    <property type="match status" value="1"/>
</dbReference>
<evidence type="ECO:0000256" key="6">
    <source>
        <dbReference type="ARBA" id="ARBA00067332"/>
    </source>
</evidence>
<sequence length="306" mass="34221">MNLRKWEYFLKVAEFGNLSRVAEKLDISQPALSRQIAALEREVGAPLFFRNGRGLTLTPAGEIFRTRAEAILEEIARVPGEVMHAVDTPSGRLAFGAPPFMGRILTGELVANYMEAYPHVRLRVRGAHSFQLREAIFFRDIDIGILAAPLTEPDLHTEPLLQEQLYFVGPSDSGLSQDVPVSLEDVADKPLILTPRPDGLRTLIDTEFARIGRRAKVAVETEYAPMDDLIRRKVGYAIMPHCGMINSPLTQFSWAPIRDLYVQWLIASLENVERSLAARRLIEMLKTSTRASIAAGRWKATASFIP</sequence>
<dbReference type="Gene3D" id="1.10.10.10">
    <property type="entry name" value="Winged helix-like DNA-binding domain superfamily/Winged helix DNA-binding domain"/>
    <property type="match status" value="1"/>
</dbReference>
<dbReference type="GO" id="GO:0003677">
    <property type="term" value="F:DNA binding"/>
    <property type="evidence" value="ECO:0007669"/>
    <property type="project" value="UniProtKB-KW"/>
</dbReference>
<keyword evidence="10" id="KW-1185">Reference proteome</keyword>
<evidence type="ECO:0000313" key="10">
    <source>
        <dbReference type="Proteomes" id="UP000316801"/>
    </source>
</evidence>
<keyword evidence="3" id="KW-0238">DNA-binding</keyword>
<evidence type="ECO:0000259" key="8">
    <source>
        <dbReference type="PROSITE" id="PS50931"/>
    </source>
</evidence>
<reference evidence="9 10" key="1">
    <citation type="submission" date="2019-07" db="EMBL/GenBank/DDBJ databases">
        <title>Ln-dependent methylotrophs.</title>
        <authorList>
            <person name="Tani A."/>
        </authorList>
    </citation>
    <scope>NUCLEOTIDE SEQUENCE [LARGE SCALE GENOMIC DNA]</scope>
    <source>
        <strain evidence="9 10">SM12</strain>
    </source>
</reference>
<organism evidence="9 10">
    <name type="scientific">Rhizobium straminoryzae</name>
    <dbReference type="NCBI Taxonomy" id="1387186"/>
    <lineage>
        <taxon>Bacteria</taxon>
        <taxon>Pseudomonadati</taxon>
        <taxon>Pseudomonadota</taxon>
        <taxon>Alphaproteobacteria</taxon>
        <taxon>Hyphomicrobiales</taxon>
        <taxon>Rhizobiaceae</taxon>
        <taxon>Rhizobium/Agrobacterium group</taxon>
        <taxon>Rhizobium</taxon>
    </lineage>
</organism>
<dbReference type="Gene3D" id="3.40.190.290">
    <property type="match status" value="1"/>
</dbReference>
<dbReference type="Pfam" id="PF03466">
    <property type="entry name" value="LysR_substrate"/>
    <property type="match status" value="1"/>
</dbReference>
<dbReference type="SUPFAM" id="SSF53850">
    <property type="entry name" value="Periplasmic binding protein-like II"/>
    <property type="match status" value="1"/>
</dbReference>
<evidence type="ECO:0000256" key="1">
    <source>
        <dbReference type="ARBA" id="ARBA00009437"/>
    </source>
</evidence>
<dbReference type="FunFam" id="1.10.10.10:FF:000001">
    <property type="entry name" value="LysR family transcriptional regulator"/>
    <property type="match status" value="1"/>
</dbReference>
<gene>
    <name evidence="9" type="ORF">FNA46_21545</name>
</gene>
<evidence type="ECO:0000313" key="9">
    <source>
        <dbReference type="EMBL" id="TRL34897.1"/>
    </source>
</evidence>
<dbReference type="InterPro" id="IPR005119">
    <property type="entry name" value="LysR_subst-bd"/>
</dbReference>
<dbReference type="InterPro" id="IPR036388">
    <property type="entry name" value="WH-like_DNA-bd_sf"/>
</dbReference>
<comment type="function">
    <text evidence="5">Transcriptional regulator of the ttuABCDE tartrate utilization operon.</text>
</comment>
<dbReference type="Pfam" id="PF00126">
    <property type="entry name" value="HTH_1"/>
    <property type="match status" value="1"/>
</dbReference>
<dbReference type="InterPro" id="IPR036390">
    <property type="entry name" value="WH_DNA-bd_sf"/>
</dbReference>
<name>A0A549SZ71_9HYPH</name>